<accession>A0A1I5C418</accession>
<evidence type="ECO:0000313" key="3">
    <source>
        <dbReference type="EMBL" id="SFN81763.1"/>
    </source>
</evidence>
<keyword evidence="4" id="KW-1185">Reference proteome</keyword>
<evidence type="ECO:0000313" key="4">
    <source>
        <dbReference type="Proteomes" id="UP000198867"/>
    </source>
</evidence>
<proteinExistence type="predicted"/>
<feature type="region of interest" description="Disordered" evidence="1">
    <location>
        <begin position="78"/>
        <end position="104"/>
    </location>
</feature>
<dbReference type="Pfam" id="PF24551">
    <property type="entry name" value="SH3_Rv0428c"/>
    <property type="match status" value="1"/>
</dbReference>
<sequence>MRGWTDAPPHSEIRMLGDEAVAFLRSAGEGTRVVVRHQLPDGQATDALGWFLRADDTHCAIATKRGLETIAFSAVIAAKEVPPPPPPRSRRRPEPPIELRPTGH</sequence>
<dbReference type="EMBL" id="FOVM01000006">
    <property type="protein sequence ID" value="SFN81763.1"/>
    <property type="molecule type" value="Genomic_DNA"/>
</dbReference>
<name>A0A1I5C418_9MICO</name>
<evidence type="ECO:0000256" key="1">
    <source>
        <dbReference type="SAM" id="MobiDB-lite"/>
    </source>
</evidence>
<dbReference type="Proteomes" id="UP000198867">
    <property type="component" value="Unassembled WGS sequence"/>
</dbReference>
<dbReference type="AlphaFoldDB" id="A0A1I5C418"/>
<protein>
    <recommendedName>
        <fullName evidence="2">Histone acetyltransferase Rv0428c-like SH3 domain-containing protein</fullName>
    </recommendedName>
</protein>
<gene>
    <name evidence="3" type="ORF">SAMN05216219_2198</name>
</gene>
<organism evidence="3 4">
    <name type="scientific">Mycetocola miduiensis</name>
    <dbReference type="NCBI Taxonomy" id="995034"/>
    <lineage>
        <taxon>Bacteria</taxon>
        <taxon>Bacillati</taxon>
        <taxon>Actinomycetota</taxon>
        <taxon>Actinomycetes</taxon>
        <taxon>Micrococcales</taxon>
        <taxon>Microbacteriaceae</taxon>
        <taxon>Mycetocola</taxon>
    </lineage>
</organism>
<evidence type="ECO:0000259" key="2">
    <source>
        <dbReference type="Pfam" id="PF24551"/>
    </source>
</evidence>
<dbReference type="STRING" id="995034.SAMN05216219_2198"/>
<feature type="domain" description="Histone acetyltransferase Rv0428c-like SH3" evidence="2">
    <location>
        <begin position="30"/>
        <end position="79"/>
    </location>
</feature>
<dbReference type="InterPro" id="IPR056934">
    <property type="entry name" value="SH3_Rv0428c"/>
</dbReference>
<reference evidence="4" key="1">
    <citation type="submission" date="2016-10" db="EMBL/GenBank/DDBJ databases">
        <authorList>
            <person name="Varghese N."/>
            <person name="Submissions S."/>
        </authorList>
    </citation>
    <scope>NUCLEOTIDE SEQUENCE [LARGE SCALE GENOMIC DNA]</scope>
    <source>
        <strain evidence="4">CGMCC 1.11101</strain>
    </source>
</reference>